<dbReference type="KEGG" id="ngf:FRF71_04885"/>
<proteinExistence type="predicted"/>
<name>A0A5B8S2J0_9SPHN</name>
<reference evidence="1 2" key="1">
    <citation type="journal article" date="2013" name="J. Microbiol. Biotechnol.">
        <title>Novosphingobium ginsenosidimutans sp. nov., with the ability to convert ginsenoside.</title>
        <authorList>
            <person name="Kim J.K."/>
            <person name="He D."/>
            <person name="Liu Q.M."/>
            <person name="Park H.Y."/>
            <person name="Jung M.S."/>
            <person name="Yoon M.H."/>
            <person name="Kim S.C."/>
            <person name="Im W.T."/>
        </authorList>
    </citation>
    <scope>NUCLEOTIDE SEQUENCE [LARGE SCALE GENOMIC DNA]</scope>
    <source>
        <strain evidence="1 2">FW-6</strain>
    </source>
</reference>
<sequence length="288" mass="32116">MVAYSNRIGTMAPHQQTKALVAVLTEYTKLSHLISFQFKEMSKIFTDKNALDKSESCRMLLHMAGVSSVTIGILCKDIGVVIRDSYGISRSILELSVNFSYALISEDGTISKLREHAEFLLLKNRKIDRSIGSWRIQLGTDDPHNDALESRLLELSEKFTTKKGHKKGWSADSIYKKIESISGKFKKISLYYGGAAALSYEISSEYLHGSLYSALHFYGIQDKGHSQLKDGEFINTLHQHAQTNLIVSILSLHGALSSFAEYVRSEPLVTQLNTLFQSLSALTEEQAG</sequence>
<dbReference type="RefSeq" id="WP_147089501.1">
    <property type="nucleotide sequence ID" value="NZ_BAABJD010000001.1"/>
</dbReference>
<dbReference type="Proteomes" id="UP000321172">
    <property type="component" value="Chromosome"/>
</dbReference>
<dbReference type="AlphaFoldDB" id="A0A5B8S2J0"/>
<gene>
    <name evidence="1" type="ORF">FRF71_04885</name>
</gene>
<dbReference type="EMBL" id="CP042345">
    <property type="protein sequence ID" value="QEA15523.1"/>
    <property type="molecule type" value="Genomic_DNA"/>
</dbReference>
<keyword evidence="2" id="KW-1185">Reference proteome</keyword>
<organism evidence="1 2">
    <name type="scientific">Novosphingobium ginsenosidimutans</name>
    <dbReference type="NCBI Taxonomy" id="1176536"/>
    <lineage>
        <taxon>Bacteria</taxon>
        <taxon>Pseudomonadati</taxon>
        <taxon>Pseudomonadota</taxon>
        <taxon>Alphaproteobacteria</taxon>
        <taxon>Sphingomonadales</taxon>
        <taxon>Sphingomonadaceae</taxon>
        <taxon>Novosphingobium</taxon>
    </lineage>
</organism>
<protein>
    <submittedName>
        <fullName evidence="1">Uncharacterized protein</fullName>
    </submittedName>
</protein>
<accession>A0A5B8S2J0</accession>
<evidence type="ECO:0000313" key="1">
    <source>
        <dbReference type="EMBL" id="QEA15523.1"/>
    </source>
</evidence>
<dbReference type="OrthoDB" id="8478803at2"/>
<evidence type="ECO:0000313" key="2">
    <source>
        <dbReference type="Proteomes" id="UP000321172"/>
    </source>
</evidence>